<dbReference type="PANTHER" id="PTHR37422">
    <property type="entry name" value="TEICHURONIC ACID BIOSYNTHESIS PROTEIN TUAE"/>
    <property type="match status" value="1"/>
</dbReference>
<evidence type="ECO:0000259" key="6">
    <source>
        <dbReference type="Pfam" id="PF04932"/>
    </source>
</evidence>
<feature type="transmembrane region" description="Helical" evidence="5">
    <location>
        <begin position="230"/>
        <end position="257"/>
    </location>
</feature>
<keyword evidence="2 5" id="KW-0812">Transmembrane</keyword>
<feature type="transmembrane region" description="Helical" evidence="5">
    <location>
        <begin position="387"/>
        <end position="406"/>
    </location>
</feature>
<feature type="transmembrane region" description="Helical" evidence="5">
    <location>
        <begin position="103"/>
        <end position="125"/>
    </location>
</feature>
<reference evidence="7 8" key="1">
    <citation type="submission" date="2019-01" db="EMBL/GenBank/DDBJ databases">
        <authorList>
            <person name="Brito A."/>
        </authorList>
    </citation>
    <scope>NUCLEOTIDE SEQUENCE [LARGE SCALE GENOMIC DNA]</scope>
    <source>
        <strain evidence="7">1</strain>
    </source>
</reference>
<dbReference type="InterPro" id="IPR051533">
    <property type="entry name" value="WaaL-like"/>
</dbReference>
<dbReference type="AlphaFoldDB" id="A0A563W5G4"/>
<protein>
    <submittedName>
        <fullName evidence="7">O-Antigen ligase</fullName>
    </submittedName>
</protein>
<name>A0A563W5G4_9CYAN</name>
<dbReference type="GO" id="GO:0016020">
    <property type="term" value="C:membrane"/>
    <property type="evidence" value="ECO:0007669"/>
    <property type="project" value="UniProtKB-SubCell"/>
</dbReference>
<feature type="domain" description="O-antigen ligase-related" evidence="6">
    <location>
        <begin position="231"/>
        <end position="367"/>
    </location>
</feature>
<feature type="transmembrane region" description="Helical" evidence="5">
    <location>
        <begin position="46"/>
        <end position="62"/>
    </location>
</feature>
<dbReference type="GO" id="GO:0016874">
    <property type="term" value="F:ligase activity"/>
    <property type="evidence" value="ECO:0007669"/>
    <property type="project" value="UniProtKB-KW"/>
</dbReference>
<proteinExistence type="predicted"/>
<evidence type="ECO:0000313" key="8">
    <source>
        <dbReference type="Proteomes" id="UP000320055"/>
    </source>
</evidence>
<comment type="subcellular location">
    <subcellularLocation>
        <location evidence="1">Membrane</location>
        <topology evidence="1">Multi-pass membrane protein</topology>
    </subcellularLocation>
</comment>
<dbReference type="PANTHER" id="PTHR37422:SF13">
    <property type="entry name" value="LIPOPOLYSACCHARIDE BIOSYNTHESIS PROTEIN PA4999-RELATED"/>
    <property type="match status" value="1"/>
</dbReference>
<organism evidence="7 8">
    <name type="scientific">Hyella patelloides LEGE 07179</name>
    <dbReference type="NCBI Taxonomy" id="945734"/>
    <lineage>
        <taxon>Bacteria</taxon>
        <taxon>Bacillati</taxon>
        <taxon>Cyanobacteriota</taxon>
        <taxon>Cyanophyceae</taxon>
        <taxon>Pleurocapsales</taxon>
        <taxon>Hyellaceae</taxon>
        <taxon>Hyella</taxon>
    </lineage>
</organism>
<evidence type="ECO:0000256" key="5">
    <source>
        <dbReference type="SAM" id="Phobius"/>
    </source>
</evidence>
<evidence type="ECO:0000256" key="2">
    <source>
        <dbReference type="ARBA" id="ARBA00022692"/>
    </source>
</evidence>
<dbReference type="Pfam" id="PF04932">
    <property type="entry name" value="Wzy_C"/>
    <property type="match status" value="1"/>
</dbReference>
<dbReference type="OrthoDB" id="571223at2"/>
<keyword evidence="8" id="KW-1185">Reference proteome</keyword>
<keyword evidence="3 5" id="KW-1133">Transmembrane helix</keyword>
<dbReference type="Proteomes" id="UP000320055">
    <property type="component" value="Unassembled WGS sequence"/>
</dbReference>
<evidence type="ECO:0000256" key="3">
    <source>
        <dbReference type="ARBA" id="ARBA00022989"/>
    </source>
</evidence>
<dbReference type="InterPro" id="IPR007016">
    <property type="entry name" value="O-antigen_ligase-rel_domated"/>
</dbReference>
<feature type="transmembrane region" description="Helical" evidence="5">
    <location>
        <begin position="74"/>
        <end position="97"/>
    </location>
</feature>
<accession>A0A563W5G4</accession>
<gene>
    <name evidence="7" type="ORF">H1P_950011</name>
</gene>
<keyword evidence="7" id="KW-0436">Ligase</keyword>
<dbReference type="RefSeq" id="WP_144868457.1">
    <property type="nucleotide sequence ID" value="NZ_LR213852.1"/>
</dbReference>
<feature type="transmembrane region" description="Helical" evidence="5">
    <location>
        <begin position="137"/>
        <end position="165"/>
    </location>
</feature>
<evidence type="ECO:0000313" key="7">
    <source>
        <dbReference type="EMBL" id="VEP18895.1"/>
    </source>
</evidence>
<feature type="transmembrane region" description="Helical" evidence="5">
    <location>
        <begin position="269"/>
        <end position="287"/>
    </location>
</feature>
<evidence type="ECO:0000256" key="4">
    <source>
        <dbReference type="ARBA" id="ARBA00023136"/>
    </source>
</evidence>
<dbReference type="EMBL" id="CAACVJ010000704">
    <property type="protein sequence ID" value="VEP18895.1"/>
    <property type="molecule type" value="Genomic_DNA"/>
</dbReference>
<keyword evidence="4 5" id="KW-0472">Membrane</keyword>
<feature type="transmembrane region" description="Helical" evidence="5">
    <location>
        <begin position="355"/>
        <end position="375"/>
    </location>
</feature>
<evidence type="ECO:0000256" key="1">
    <source>
        <dbReference type="ARBA" id="ARBA00004141"/>
    </source>
</evidence>
<sequence length="440" mass="49810">MLKAIDKSFRLKQEYLKSAKLSFAERVLYLTIVLTPLWWLLGIQPLFYPAVVMCLLALSFDFDKPIREPLPICAWAWLAMSLAMLVTTLIGLSSLGFELVKVASSLVTFFKGYFLIFACLALPFWNKIDSRIITRAIAWMAIGYLVVICFQLILLVAGIEIGVFYPPLARLTPGNKLSLMVRFSASLKPFFGILLPRSSLYMGDPPIPGICGLLSFFICLSEPNSRLRNLALAGSLTALIISQSRLAYVCFVISIVTNASFKSFIIRQVYLWFIASTALVCSLWEWTLSDLISKPLEIFNQARQASSTDREFVVRKTLEAWQESPWLGWGISQGTANWHTYKIQLGSFSTYAAVLYLHGIFGFIFFIVALTTTLGSFWKFAVEGNQLCQKAISSLVALYIFIQGLPLSWISVYIWFFFIWLGAVLSETQINYQSNFKRIW</sequence>